<dbReference type="Proteomes" id="UP000054843">
    <property type="component" value="Unassembled WGS sequence"/>
</dbReference>
<sequence length="92" mass="10678">MQISIRYVISHAVFRQLPKTILHKRSTCSNRLAFCFIKLEVNGMCSTTEQYYTVEIIDLLSLGAIDIQYLIIYKSLAELFPKKEIISNSFQQ</sequence>
<keyword evidence="2" id="KW-1185">Reference proteome</keyword>
<proteinExistence type="predicted"/>
<accession>A0A0V1M3M2</accession>
<name>A0A0V1M3M2_9BILA</name>
<gene>
    <name evidence="1" type="ORF">T10_11085</name>
</gene>
<evidence type="ECO:0000313" key="2">
    <source>
        <dbReference type="Proteomes" id="UP000054843"/>
    </source>
</evidence>
<dbReference type="EMBL" id="JYDO01000249">
    <property type="protein sequence ID" value="KRZ66337.1"/>
    <property type="molecule type" value="Genomic_DNA"/>
</dbReference>
<organism evidence="1 2">
    <name type="scientific">Trichinella papuae</name>
    <dbReference type="NCBI Taxonomy" id="268474"/>
    <lineage>
        <taxon>Eukaryota</taxon>
        <taxon>Metazoa</taxon>
        <taxon>Ecdysozoa</taxon>
        <taxon>Nematoda</taxon>
        <taxon>Enoplea</taxon>
        <taxon>Dorylaimia</taxon>
        <taxon>Trichinellida</taxon>
        <taxon>Trichinellidae</taxon>
        <taxon>Trichinella</taxon>
    </lineage>
</organism>
<comment type="caution">
    <text evidence="1">The sequence shown here is derived from an EMBL/GenBank/DDBJ whole genome shotgun (WGS) entry which is preliminary data.</text>
</comment>
<dbReference type="AlphaFoldDB" id="A0A0V1M3M2"/>
<reference evidence="1 2" key="1">
    <citation type="submission" date="2015-01" db="EMBL/GenBank/DDBJ databases">
        <title>Evolution of Trichinella species and genotypes.</title>
        <authorList>
            <person name="Korhonen P.K."/>
            <person name="Edoardo P."/>
            <person name="Giuseppe L.R."/>
            <person name="Gasser R.B."/>
        </authorList>
    </citation>
    <scope>NUCLEOTIDE SEQUENCE [LARGE SCALE GENOMIC DNA]</scope>
    <source>
        <strain evidence="1">ISS1980</strain>
    </source>
</reference>
<protein>
    <submittedName>
        <fullName evidence="1">Uncharacterized protein</fullName>
    </submittedName>
</protein>
<evidence type="ECO:0000313" key="1">
    <source>
        <dbReference type="EMBL" id="KRZ66337.1"/>
    </source>
</evidence>